<dbReference type="RefSeq" id="WP_386754961.1">
    <property type="nucleotide sequence ID" value="NZ_JBHSNM010000003.1"/>
</dbReference>
<evidence type="ECO:0000256" key="1">
    <source>
        <dbReference type="SAM" id="Phobius"/>
    </source>
</evidence>
<comment type="caution">
    <text evidence="2">The sequence shown here is derived from an EMBL/GenBank/DDBJ whole genome shotgun (WGS) entry which is preliminary data.</text>
</comment>
<feature type="transmembrane region" description="Helical" evidence="1">
    <location>
        <begin position="42"/>
        <end position="62"/>
    </location>
</feature>
<dbReference type="EMBL" id="JBHSNM010000003">
    <property type="protein sequence ID" value="MFC5570536.1"/>
    <property type="molecule type" value="Genomic_DNA"/>
</dbReference>
<feature type="transmembrane region" description="Helical" evidence="1">
    <location>
        <begin position="74"/>
        <end position="93"/>
    </location>
</feature>
<protein>
    <submittedName>
        <fullName evidence="2">TfpX/TfpZ family type IV pilin accessory protein</fullName>
    </submittedName>
</protein>
<feature type="transmembrane region" description="Helical" evidence="1">
    <location>
        <begin position="7"/>
        <end position="30"/>
    </location>
</feature>
<dbReference type="InterPro" id="IPR047814">
    <property type="entry name" value="TfpX/TfpZ-like"/>
</dbReference>
<keyword evidence="1" id="KW-0812">Transmembrane</keyword>
<reference evidence="3" key="1">
    <citation type="journal article" date="2019" name="Int. J. Syst. Evol. Microbiol.">
        <title>The Global Catalogue of Microorganisms (GCM) 10K type strain sequencing project: providing services to taxonomists for standard genome sequencing and annotation.</title>
        <authorList>
            <consortium name="The Broad Institute Genomics Platform"/>
            <consortium name="The Broad Institute Genome Sequencing Center for Infectious Disease"/>
            <person name="Wu L."/>
            <person name="Ma J."/>
        </authorList>
    </citation>
    <scope>NUCLEOTIDE SEQUENCE [LARGE SCALE GENOMIC DNA]</scope>
    <source>
        <strain evidence="3">KACC 11407</strain>
    </source>
</reference>
<dbReference type="Proteomes" id="UP001596036">
    <property type="component" value="Unassembled WGS sequence"/>
</dbReference>
<dbReference type="NCBIfam" id="NF041437">
    <property type="entry name" value="TfpZ"/>
    <property type="match status" value="1"/>
</dbReference>
<evidence type="ECO:0000313" key="2">
    <source>
        <dbReference type="EMBL" id="MFC5570536.1"/>
    </source>
</evidence>
<gene>
    <name evidence="2" type="primary">tfpZ</name>
    <name evidence="2" type="ORF">ACFPN1_10745</name>
</gene>
<name>A0ABW0SPD4_9GAMM</name>
<keyword evidence="3" id="KW-1185">Reference proteome</keyword>
<keyword evidence="1" id="KW-1133">Transmembrane helix</keyword>
<evidence type="ECO:0000313" key="3">
    <source>
        <dbReference type="Proteomes" id="UP001596036"/>
    </source>
</evidence>
<organism evidence="2 3">
    <name type="scientific">Lysobacter yangpyeongensis</name>
    <dbReference type="NCBI Taxonomy" id="346182"/>
    <lineage>
        <taxon>Bacteria</taxon>
        <taxon>Pseudomonadati</taxon>
        <taxon>Pseudomonadota</taxon>
        <taxon>Gammaproteobacteria</taxon>
        <taxon>Lysobacterales</taxon>
        <taxon>Lysobacteraceae</taxon>
        <taxon>Lysobacter</taxon>
    </lineage>
</organism>
<keyword evidence="1" id="KW-0472">Membrane</keyword>
<sequence>MNRWKASAIHLTLSVLVLTVIATVLVWCWYPPGLFQMANADKLLLIIAGVDVTMGPLMTLIIYKRGKKGLKFDLTVIALLQVVAMGYGLSTVWQSRPVYMVALVDRFRMVFANELEPADLAKGPRQYRSLPWLNVETIAAVLPRDQKKREDLLFLTLDTGKDLHLMPEYYAPFSAGASELLSHSVPAASFARHLHGTDAAQFASAMQDTARVPGRLRVVPISSNRGEATMLVDSRTAAPLKPLAIDPWPVLLELRKSDGKAKSQEQPQ</sequence>
<accession>A0ABW0SPD4</accession>
<proteinExistence type="predicted"/>